<dbReference type="Pfam" id="PF13250">
    <property type="entry name" value="SNIPE"/>
    <property type="match status" value="1"/>
</dbReference>
<dbReference type="InterPro" id="IPR025280">
    <property type="entry name" value="SNIPE"/>
</dbReference>
<dbReference type="SMART" id="SM00974">
    <property type="entry name" value="T5orf172"/>
    <property type="match status" value="1"/>
</dbReference>
<keyword evidence="1" id="KW-0175">Coiled coil</keyword>
<reference evidence="3 4" key="1">
    <citation type="submission" date="2019-07" db="EMBL/GenBank/DDBJ databases">
        <authorList>
            <person name="Hibberd C M."/>
            <person name="Gehrig L. J."/>
            <person name="Chang H.-W."/>
            <person name="Venkatesh S."/>
        </authorList>
    </citation>
    <scope>NUCLEOTIDE SEQUENCE [LARGE SCALE GENOMIC DNA]</scope>
    <source>
        <strain evidence="3">Dorea_longicatena_SSTS_Bg7063</strain>
    </source>
</reference>
<dbReference type="Gene3D" id="1.20.5.340">
    <property type="match status" value="1"/>
</dbReference>
<sequence length="443" mass="51482">MGLGDIFKTGQFKAEIEELKQENIRLQDELSHAQSLLTPEMQNAQKLHERIGKLNAQKSTLENNIKDIESDIAQRRSNIEQLDLEIKNREKQIIDLDDEILVQDFGLYRPHYNFANALDYKEKLAEIRSRQKALIKNKDAVTGNTNWQVNGSVSKGRKMVNDTQKLLLRAFNTECDELISKVKYTNYDASLNRIYKSAEAISKLGTIMDISIKHAYLNLKVEELRLAFEYQQKKQEEKEVQKAARAEMREAARLQKEIEAQRKKIEKEQTHYQTAYDRLMKQLEHSPDDEALLSKKAELETQLKDIDKAIKDIDYREANQRAGYVYVISNIGAFGPDVYKIGMTRRLDPQDRVDELGDASVPFNFDVHAMIFSDDAPALETALHKAFEDRKLNMVNTRREFFHVTLNEIKDVVKKNFDKTVEFIDVPDAEQYRISLKMQQEMN</sequence>
<dbReference type="AlphaFoldDB" id="A0A564SD82"/>
<feature type="coiled-coil region" evidence="1">
    <location>
        <begin position="226"/>
        <end position="271"/>
    </location>
</feature>
<accession>A0A564SD82</accession>
<dbReference type="Proteomes" id="UP000398619">
    <property type="component" value="Unassembled WGS sequence"/>
</dbReference>
<feature type="coiled-coil region" evidence="1">
    <location>
        <begin position="9"/>
        <end position="99"/>
    </location>
</feature>
<feature type="domain" description="Bacteriophage T5 Orf172 DNA-binding" evidence="2">
    <location>
        <begin position="333"/>
        <end position="416"/>
    </location>
</feature>
<organism evidence="3 4">
    <name type="scientific">Dorea longicatena</name>
    <dbReference type="NCBI Taxonomy" id="88431"/>
    <lineage>
        <taxon>Bacteria</taxon>
        <taxon>Bacillati</taxon>
        <taxon>Bacillota</taxon>
        <taxon>Clostridia</taxon>
        <taxon>Lachnospirales</taxon>
        <taxon>Lachnospiraceae</taxon>
        <taxon>Dorea</taxon>
    </lineage>
</organism>
<dbReference type="RefSeq" id="WP_144099776.1">
    <property type="nucleotide sequence ID" value="NZ_CABHNM010000014.1"/>
</dbReference>
<evidence type="ECO:0000256" key="1">
    <source>
        <dbReference type="SAM" id="Coils"/>
    </source>
</evidence>
<name>A0A564SD82_9FIRM</name>
<evidence type="ECO:0000313" key="4">
    <source>
        <dbReference type="Proteomes" id="UP000398619"/>
    </source>
</evidence>
<evidence type="ECO:0000259" key="2">
    <source>
        <dbReference type="SMART" id="SM00974"/>
    </source>
</evidence>
<gene>
    <name evidence="3" type="ORF">DLSSTS7063_00449</name>
</gene>
<dbReference type="Pfam" id="PF13455">
    <property type="entry name" value="MUG113"/>
    <property type="match status" value="1"/>
</dbReference>
<evidence type="ECO:0000313" key="3">
    <source>
        <dbReference type="EMBL" id="VUW92733.1"/>
    </source>
</evidence>
<dbReference type="EMBL" id="CABHNM010000014">
    <property type="protein sequence ID" value="VUW92733.1"/>
    <property type="molecule type" value="Genomic_DNA"/>
</dbReference>
<protein>
    <submittedName>
        <fullName evidence="3">T5orf172 domain protein</fullName>
    </submittedName>
</protein>
<proteinExistence type="predicted"/>
<dbReference type="InterPro" id="IPR018306">
    <property type="entry name" value="Phage_T5_Orf172_DNA-bd"/>
</dbReference>